<organism evidence="2">
    <name type="scientific">freshwater metagenome</name>
    <dbReference type="NCBI Taxonomy" id="449393"/>
    <lineage>
        <taxon>unclassified sequences</taxon>
        <taxon>metagenomes</taxon>
        <taxon>ecological metagenomes</taxon>
    </lineage>
</organism>
<dbReference type="SUPFAM" id="SSF63829">
    <property type="entry name" value="Calcium-dependent phosphotriesterase"/>
    <property type="match status" value="1"/>
</dbReference>
<reference evidence="2" key="1">
    <citation type="submission" date="2020-05" db="EMBL/GenBank/DDBJ databases">
        <authorList>
            <person name="Chiriac C."/>
            <person name="Salcher M."/>
            <person name="Ghai R."/>
            <person name="Kavagutti S V."/>
        </authorList>
    </citation>
    <scope>NUCLEOTIDE SEQUENCE</scope>
</reference>
<protein>
    <submittedName>
        <fullName evidence="2">Unannotated protein</fullName>
    </submittedName>
</protein>
<dbReference type="InterPro" id="IPR011042">
    <property type="entry name" value="6-blade_b-propeller_TolB-like"/>
</dbReference>
<dbReference type="InterPro" id="IPR051262">
    <property type="entry name" value="SMP-30/CGR1_Lactonase"/>
</dbReference>
<dbReference type="InterPro" id="IPR013658">
    <property type="entry name" value="SGL"/>
</dbReference>
<dbReference type="PANTHER" id="PTHR47572">
    <property type="entry name" value="LIPOPROTEIN-RELATED"/>
    <property type="match status" value="1"/>
</dbReference>
<dbReference type="EMBL" id="CAFBLH010000001">
    <property type="protein sequence ID" value="CAB4855644.1"/>
    <property type="molecule type" value="Genomic_DNA"/>
</dbReference>
<dbReference type="PANTHER" id="PTHR47572:SF5">
    <property type="entry name" value="BLR2277 PROTEIN"/>
    <property type="match status" value="1"/>
</dbReference>
<dbReference type="AlphaFoldDB" id="A0A6J7CFF6"/>
<sequence>MVEPSIQVIFSEGENAQFLATEIDGIKFNGPNDLVFGKNGCLYFTDPGTYNTVNPDPSYIFELSPNGKGRLLAELKPATFPNGIAVEADGSIVWAESYSGMVRRLNINTLAIQDICKLPGDHPIADGLAVAEDGRLFVTTVNGGGIDVINSDGSYDQFITVGKIPTNCVFSGNDLYVTDAGMLANTAEPSMVGQLWRLNNVTLGLPVSFGSIAYSS</sequence>
<dbReference type="Gene3D" id="2.120.10.30">
    <property type="entry name" value="TolB, C-terminal domain"/>
    <property type="match status" value="1"/>
</dbReference>
<proteinExistence type="predicted"/>
<feature type="domain" description="SMP-30/Gluconolactonase/LRE-like region" evidence="1">
    <location>
        <begin position="11"/>
        <end position="180"/>
    </location>
</feature>
<evidence type="ECO:0000313" key="2">
    <source>
        <dbReference type="EMBL" id="CAB4855644.1"/>
    </source>
</evidence>
<evidence type="ECO:0000259" key="1">
    <source>
        <dbReference type="Pfam" id="PF08450"/>
    </source>
</evidence>
<name>A0A6J7CFF6_9ZZZZ</name>
<dbReference type="Pfam" id="PF08450">
    <property type="entry name" value="SGL"/>
    <property type="match status" value="1"/>
</dbReference>
<accession>A0A6J7CFF6</accession>
<gene>
    <name evidence="2" type="ORF">UFOPK3342_00088</name>
</gene>